<protein>
    <submittedName>
        <fullName evidence="2">Uncharacterized protein</fullName>
    </submittedName>
</protein>
<proteinExistence type="predicted"/>
<feature type="region of interest" description="Disordered" evidence="1">
    <location>
        <begin position="100"/>
        <end position="137"/>
    </location>
</feature>
<feature type="compositionally biased region" description="Low complexity" evidence="1">
    <location>
        <begin position="119"/>
        <end position="137"/>
    </location>
</feature>
<reference evidence="2 3" key="1">
    <citation type="submission" date="2019-05" db="EMBL/GenBank/DDBJ databases">
        <title>Another draft genome of Portunus trituberculatus and its Hox gene families provides insights of decapod evolution.</title>
        <authorList>
            <person name="Jeong J.-H."/>
            <person name="Song I."/>
            <person name="Kim S."/>
            <person name="Choi T."/>
            <person name="Kim D."/>
            <person name="Ryu S."/>
            <person name="Kim W."/>
        </authorList>
    </citation>
    <scope>NUCLEOTIDE SEQUENCE [LARGE SCALE GENOMIC DNA]</scope>
    <source>
        <tissue evidence="2">Muscle</tissue>
    </source>
</reference>
<keyword evidence="3" id="KW-1185">Reference proteome</keyword>
<dbReference type="Proteomes" id="UP000324222">
    <property type="component" value="Unassembled WGS sequence"/>
</dbReference>
<evidence type="ECO:0000256" key="1">
    <source>
        <dbReference type="SAM" id="MobiDB-lite"/>
    </source>
</evidence>
<dbReference type="AlphaFoldDB" id="A0A5B7CQQ0"/>
<sequence length="137" mass="14987">MAVSVTLLIESEEERRGEDAKTHTRCLRWHKDNPEVRTHCLSGAHRKCVSPGPTIAFSSRTTEGLTTMGEPVTELDKGKAFACKYLLAASPPLSLSSLFLPTPVTPSPIQTPKVPNYEPAPELPSLPSRPSSTARHW</sequence>
<evidence type="ECO:0000313" key="2">
    <source>
        <dbReference type="EMBL" id="MPC10656.1"/>
    </source>
</evidence>
<evidence type="ECO:0000313" key="3">
    <source>
        <dbReference type="Proteomes" id="UP000324222"/>
    </source>
</evidence>
<dbReference type="EMBL" id="VSRR010000126">
    <property type="protein sequence ID" value="MPC10656.1"/>
    <property type="molecule type" value="Genomic_DNA"/>
</dbReference>
<name>A0A5B7CQQ0_PORTR</name>
<organism evidence="2 3">
    <name type="scientific">Portunus trituberculatus</name>
    <name type="common">Swimming crab</name>
    <name type="synonym">Neptunus trituberculatus</name>
    <dbReference type="NCBI Taxonomy" id="210409"/>
    <lineage>
        <taxon>Eukaryota</taxon>
        <taxon>Metazoa</taxon>
        <taxon>Ecdysozoa</taxon>
        <taxon>Arthropoda</taxon>
        <taxon>Crustacea</taxon>
        <taxon>Multicrustacea</taxon>
        <taxon>Malacostraca</taxon>
        <taxon>Eumalacostraca</taxon>
        <taxon>Eucarida</taxon>
        <taxon>Decapoda</taxon>
        <taxon>Pleocyemata</taxon>
        <taxon>Brachyura</taxon>
        <taxon>Eubrachyura</taxon>
        <taxon>Portunoidea</taxon>
        <taxon>Portunidae</taxon>
        <taxon>Portuninae</taxon>
        <taxon>Portunus</taxon>
    </lineage>
</organism>
<comment type="caution">
    <text evidence="2">The sequence shown here is derived from an EMBL/GenBank/DDBJ whole genome shotgun (WGS) entry which is preliminary data.</text>
</comment>
<gene>
    <name evidence="2" type="ORF">E2C01_003295</name>
</gene>
<accession>A0A5B7CQQ0</accession>